<evidence type="ECO:0000256" key="6">
    <source>
        <dbReference type="ARBA" id="ARBA00022927"/>
    </source>
</evidence>
<accession>F0YIR7</accession>
<dbReference type="Pfam" id="PF14806">
    <property type="entry name" value="Coatomer_b_Cpla"/>
    <property type="match status" value="1"/>
</dbReference>
<dbReference type="GO" id="GO:0006891">
    <property type="term" value="P:intra-Golgi vesicle-mediated transport"/>
    <property type="evidence" value="ECO:0007669"/>
    <property type="project" value="TreeGrafter"/>
</dbReference>
<keyword evidence="3 10" id="KW-0963">Cytoplasm</keyword>
<keyword evidence="2 10" id="KW-0813">Transport</keyword>
<comment type="function">
    <text evidence="10">The coatomer is a cytosolic protein complex that binds to dilysine motifs and reversibly associates with Golgi non-clathrin-coated vesicles, which further mediate biosynthetic protein transport from the ER, via the Golgi up to the trans Golgi network. Coatomer complex is required for budding from Golgi membranes, and is essential for the retrograde Golgi-to-ER transport of dilysine-tagged proteins.</text>
</comment>
<evidence type="ECO:0000313" key="15">
    <source>
        <dbReference type="Proteomes" id="UP000002729"/>
    </source>
</evidence>
<dbReference type="AlphaFoldDB" id="F0YIR7"/>
<dbReference type="InterPro" id="IPR016024">
    <property type="entry name" value="ARM-type_fold"/>
</dbReference>
<feature type="domain" description="Coatomer beta subunit appendage platform" evidence="13">
    <location>
        <begin position="834"/>
        <end position="878"/>
    </location>
</feature>
<evidence type="ECO:0000256" key="9">
    <source>
        <dbReference type="ARBA" id="ARBA00023329"/>
    </source>
</evidence>
<dbReference type="GO" id="GO:0005198">
    <property type="term" value="F:structural molecule activity"/>
    <property type="evidence" value="ECO:0007669"/>
    <property type="project" value="InterPro"/>
</dbReference>
<name>F0YIR7_AURAN</name>
<evidence type="ECO:0000256" key="1">
    <source>
        <dbReference type="ARBA" id="ARBA00004255"/>
    </source>
</evidence>
<feature type="domain" description="Clathrin/coatomer adaptor adaptin-like N-terminal" evidence="11">
    <location>
        <begin position="23"/>
        <end position="461"/>
    </location>
</feature>
<evidence type="ECO:0000256" key="2">
    <source>
        <dbReference type="ARBA" id="ARBA00022448"/>
    </source>
</evidence>
<dbReference type="eggNOG" id="KOG1058">
    <property type="taxonomic scope" value="Eukaryota"/>
</dbReference>
<evidence type="ECO:0000259" key="13">
    <source>
        <dbReference type="Pfam" id="PF14806"/>
    </source>
</evidence>
<evidence type="ECO:0000256" key="4">
    <source>
        <dbReference type="ARBA" id="ARBA00022737"/>
    </source>
</evidence>
<dbReference type="InterPro" id="IPR016460">
    <property type="entry name" value="COPB1"/>
</dbReference>
<dbReference type="GO" id="GO:0000139">
    <property type="term" value="C:Golgi membrane"/>
    <property type="evidence" value="ECO:0007669"/>
    <property type="project" value="UniProtKB-SubCell"/>
</dbReference>
<gene>
    <name evidence="14" type="ORF">AURANDRAFT_72388</name>
</gene>
<dbReference type="InterPro" id="IPR011710">
    <property type="entry name" value="Coatomer_bsu_C"/>
</dbReference>
<dbReference type="SUPFAM" id="SSF48371">
    <property type="entry name" value="ARM repeat"/>
    <property type="match status" value="1"/>
</dbReference>
<keyword evidence="8 10" id="KW-0472">Membrane</keyword>
<dbReference type="GO" id="GO:0030126">
    <property type="term" value="C:COPI vesicle coat"/>
    <property type="evidence" value="ECO:0007669"/>
    <property type="project" value="InterPro"/>
</dbReference>
<dbReference type="InterPro" id="IPR029446">
    <property type="entry name" value="COPB1_appendage_platform_dom"/>
</dbReference>
<dbReference type="EMBL" id="GL833145">
    <property type="protein sequence ID" value="EGB04939.1"/>
    <property type="molecule type" value="Genomic_DNA"/>
</dbReference>
<keyword evidence="7 10" id="KW-0333">Golgi apparatus</keyword>
<dbReference type="GeneID" id="20228687"/>
<dbReference type="Proteomes" id="UP000002729">
    <property type="component" value="Unassembled WGS sequence"/>
</dbReference>
<keyword evidence="5 10" id="KW-0931">ER-Golgi transport</keyword>
<dbReference type="Gene3D" id="1.25.10.10">
    <property type="entry name" value="Leucine-rich Repeat Variant"/>
    <property type="match status" value="1"/>
</dbReference>
<evidence type="ECO:0000256" key="7">
    <source>
        <dbReference type="ARBA" id="ARBA00023034"/>
    </source>
</evidence>
<comment type="subunit">
    <text evidence="10">Oligomeric complex that consists of at least the alpha, beta, beta', gamma, delta, epsilon and zeta subunits.</text>
</comment>
<evidence type="ECO:0000256" key="3">
    <source>
        <dbReference type="ARBA" id="ARBA00022490"/>
    </source>
</evidence>
<dbReference type="PANTHER" id="PTHR10635">
    <property type="entry name" value="COATOMER SUBUNIT BETA"/>
    <property type="match status" value="1"/>
</dbReference>
<dbReference type="PANTHER" id="PTHR10635:SF0">
    <property type="entry name" value="COATOMER SUBUNIT BETA"/>
    <property type="match status" value="1"/>
</dbReference>
<keyword evidence="4" id="KW-0677">Repeat</keyword>
<keyword evidence="9 10" id="KW-0968">Cytoplasmic vesicle</keyword>
<evidence type="ECO:0000256" key="8">
    <source>
        <dbReference type="ARBA" id="ARBA00023136"/>
    </source>
</evidence>
<comment type="subcellular location">
    <subcellularLocation>
        <location evidence="10">Cytoplasm</location>
    </subcellularLocation>
    <subcellularLocation>
        <location evidence="1 10">Golgi apparatus membrane</location>
        <topology evidence="1 10">Peripheral membrane protein</topology>
        <orientation evidence="1 10">Cytoplasmic side</orientation>
    </subcellularLocation>
    <subcellularLocation>
        <location evidence="10">Cytoplasmic vesicle</location>
        <location evidence="10">COPI-coated vesicle membrane</location>
        <topology evidence="10">Peripheral membrane protein</topology>
        <orientation evidence="10">Cytoplasmic side</orientation>
    </subcellularLocation>
</comment>
<reference evidence="14 15" key="1">
    <citation type="journal article" date="2011" name="Proc. Natl. Acad. Sci. U.S.A.">
        <title>Niche of harmful alga Aureococcus anophagefferens revealed through ecogenomics.</title>
        <authorList>
            <person name="Gobler C.J."/>
            <person name="Berry D.L."/>
            <person name="Dyhrman S.T."/>
            <person name="Wilhelm S.W."/>
            <person name="Salamov A."/>
            <person name="Lobanov A.V."/>
            <person name="Zhang Y."/>
            <person name="Collier J.L."/>
            <person name="Wurch L.L."/>
            <person name="Kustka A.B."/>
            <person name="Dill B.D."/>
            <person name="Shah M."/>
            <person name="VerBerkmoes N.C."/>
            <person name="Kuo A."/>
            <person name="Terry A."/>
            <person name="Pangilinan J."/>
            <person name="Lindquist E.A."/>
            <person name="Lucas S."/>
            <person name="Paulsen I.T."/>
            <person name="Hattenrath-Lehmann T.K."/>
            <person name="Talmage S.C."/>
            <person name="Walker E.A."/>
            <person name="Koch F."/>
            <person name="Burson A.M."/>
            <person name="Marcoval M.A."/>
            <person name="Tang Y.Z."/>
            <person name="Lecleir G.R."/>
            <person name="Coyne K.J."/>
            <person name="Berg G.M."/>
            <person name="Bertrand E.M."/>
            <person name="Saito M.A."/>
            <person name="Gladyshev V.N."/>
            <person name="Grigoriev I.V."/>
        </authorList>
    </citation>
    <scope>NUCLEOTIDE SEQUENCE [LARGE SCALE GENOMIC DNA]</scope>
    <source>
        <strain evidence="15">CCMP 1984</strain>
    </source>
</reference>
<dbReference type="FunCoup" id="F0YIR7">
    <property type="interactions" value="554"/>
</dbReference>
<feature type="domain" description="Coatomer beta subunit C-terminal" evidence="12">
    <location>
        <begin position="691"/>
        <end position="828"/>
    </location>
</feature>
<keyword evidence="6 10" id="KW-0653">Protein transport</keyword>
<dbReference type="InterPro" id="IPR011989">
    <property type="entry name" value="ARM-like"/>
</dbReference>
<evidence type="ECO:0000256" key="5">
    <source>
        <dbReference type="ARBA" id="ARBA00022892"/>
    </source>
</evidence>
<dbReference type="KEGG" id="aaf:AURANDRAFT_72388"/>
<evidence type="ECO:0000313" key="14">
    <source>
        <dbReference type="EMBL" id="EGB04939.1"/>
    </source>
</evidence>
<organism evidence="15">
    <name type="scientific">Aureococcus anophagefferens</name>
    <name type="common">Harmful bloom alga</name>
    <dbReference type="NCBI Taxonomy" id="44056"/>
    <lineage>
        <taxon>Eukaryota</taxon>
        <taxon>Sar</taxon>
        <taxon>Stramenopiles</taxon>
        <taxon>Ochrophyta</taxon>
        <taxon>Pelagophyceae</taxon>
        <taxon>Pelagomonadales</taxon>
        <taxon>Pelagomonadaceae</taxon>
        <taxon>Aureococcus</taxon>
    </lineage>
</organism>
<proteinExistence type="predicted"/>
<dbReference type="Pfam" id="PF07718">
    <property type="entry name" value="Coatamer_beta_C"/>
    <property type="match status" value="1"/>
</dbReference>
<protein>
    <recommendedName>
        <fullName evidence="10">Coatomer subunit beta</fullName>
    </recommendedName>
    <alternativeName>
        <fullName evidence="10">Beta-coat protein</fullName>
    </alternativeName>
</protein>
<dbReference type="Pfam" id="PF01602">
    <property type="entry name" value="Adaptin_N"/>
    <property type="match status" value="1"/>
</dbReference>
<dbReference type="OrthoDB" id="10261439at2759"/>
<dbReference type="OMA" id="CTCAQER"/>
<dbReference type="GO" id="GO:0006886">
    <property type="term" value="P:intracellular protein transport"/>
    <property type="evidence" value="ECO:0007669"/>
    <property type="project" value="InterPro"/>
</dbReference>
<dbReference type="InterPro" id="IPR002553">
    <property type="entry name" value="Clathrin/coatomer_adapt-like_N"/>
</dbReference>
<evidence type="ECO:0000259" key="12">
    <source>
        <dbReference type="Pfam" id="PF07718"/>
    </source>
</evidence>
<keyword evidence="15" id="KW-1185">Reference proteome</keyword>
<dbReference type="InParanoid" id="F0YIR7"/>
<sequence length="879" mass="97499">MSLVSENCTVLFNTDKQTLVAQEEILKQLEDSDDKVKVKALKSAILMMLGGEPMPKILMTVIRFCINTEHHEFKKLLMLFWEIVPKYDSDKKLRPEMILVCNALRNDLNHSNEYVRGSMLRFLCKLREPEIIEPLVPSIKSCLNHRHSYVRKNAALAIYHIHKHHGQTLVPDGAEIMENFINAESEVGSRRNAFLMLFNEAEELAIEFLATHADEVDQFGDGFALLVLELTRKVCRRDPQQKSRFVLFLFQLLSSQSAAVSYEAAWTLVSLSSAPTAVRAAATTYTALLSLQSDNNVKLIVLERLAEMKKRQSRVLAEVLMDMLRALASPNVDICKRTLEIAIDLVSPRNIEEVVHVLKREVVRTRDSDLENSSEYRGMLIHAIHTCSVKFPEIAGSVVHVLMDFLCLEGAMDVIIFVRAIVEQNVSLRAGMLEKLINTLSEIKSSPVLGVSLWIIGEYIEDQALLDLGFRGVADLLGKSPFLVRLSHNDSILLKTDDAMLDTTTATKSVVLADGTYASQTVAIEPQPSFVSGDPVLRTLISKGDVFLGTVAVNALTKLVLKTRTIHGESHPTTKQRQLLVLDVCCGIAELIEHSTAESCSSMKNSHKVCSAGAETFQNVCLGASADCLERLTLFVRLLLDDGIDHAILGSYLNDSRQAFSRYLRYTLSATPGAEAGGKALLVSAPTIAQVDDLISWRQLRQVTPASGELDLCDGDDLMRATGFTEGGDSVGMRLSHVYQLAGFADPVYAEACVTVHDYDILLEILIINRTPSTLTNLTVELATMGDLKLVERPQSLTIGPLAQRSINANIKVSSTETGHIFGTIVYENSSTAEKTFVNLNNIHLDIMDYIRPALCSDEMFRSMWAEFEWENKVAISTP</sequence>
<evidence type="ECO:0000256" key="10">
    <source>
        <dbReference type="PIRNR" id="PIRNR005727"/>
    </source>
</evidence>
<dbReference type="PIRSF" id="PIRSF005727">
    <property type="entry name" value="Coatomer_beta_subunit"/>
    <property type="match status" value="1"/>
</dbReference>
<dbReference type="GO" id="GO:0006888">
    <property type="term" value="P:endoplasmic reticulum to Golgi vesicle-mediated transport"/>
    <property type="evidence" value="ECO:0007669"/>
    <property type="project" value="TreeGrafter"/>
</dbReference>
<evidence type="ECO:0000259" key="11">
    <source>
        <dbReference type="Pfam" id="PF01602"/>
    </source>
</evidence>
<dbReference type="RefSeq" id="XP_009040294.1">
    <property type="nucleotide sequence ID" value="XM_009042046.1"/>
</dbReference>